<name>A0A537JBJ0_9BACT</name>
<organism evidence="1 2">
    <name type="scientific">Candidatus Segetimicrobium genomatis</name>
    <dbReference type="NCBI Taxonomy" id="2569760"/>
    <lineage>
        <taxon>Bacteria</taxon>
        <taxon>Bacillati</taxon>
        <taxon>Candidatus Sysuimicrobiota</taxon>
        <taxon>Candidatus Sysuimicrobiia</taxon>
        <taxon>Candidatus Sysuimicrobiales</taxon>
        <taxon>Candidatus Segetimicrobiaceae</taxon>
        <taxon>Candidatus Segetimicrobium</taxon>
    </lineage>
</organism>
<sequence length="169" mass="18204">MRAWYSGAPEMIGLDEPDSGSVCLVTLGAPGDIEVVRRPVGRRRAKHITLDLAASGGAEGVARAIRAHTDASLALVVTLGGLVGLVDRVNVERLREDLAPEFFRLEIRDESHLRLDAVDPALYPEGTVLGRFVRAMQEQIAGREGEARGIAEDALQWGVALLEGKEVLT</sequence>
<dbReference type="EMBL" id="VBAN01000231">
    <property type="protein sequence ID" value="TMI80891.1"/>
    <property type="molecule type" value="Genomic_DNA"/>
</dbReference>
<comment type="caution">
    <text evidence="1">The sequence shown here is derived from an EMBL/GenBank/DDBJ whole genome shotgun (WGS) entry which is preliminary data.</text>
</comment>
<evidence type="ECO:0000313" key="2">
    <source>
        <dbReference type="Proteomes" id="UP000318093"/>
    </source>
</evidence>
<accession>A0A537JBJ0</accession>
<dbReference type="Proteomes" id="UP000318093">
    <property type="component" value="Unassembled WGS sequence"/>
</dbReference>
<evidence type="ECO:0000313" key="1">
    <source>
        <dbReference type="EMBL" id="TMI80891.1"/>
    </source>
</evidence>
<dbReference type="AlphaFoldDB" id="A0A537JBJ0"/>
<reference evidence="1 2" key="1">
    <citation type="journal article" date="2019" name="Nat. Microbiol.">
        <title>Mediterranean grassland soil C-N compound turnover is dependent on rainfall and depth, and is mediated by genomically divergent microorganisms.</title>
        <authorList>
            <person name="Diamond S."/>
            <person name="Andeer P.F."/>
            <person name="Li Z."/>
            <person name="Crits-Christoph A."/>
            <person name="Burstein D."/>
            <person name="Anantharaman K."/>
            <person name="Lane K.R."/>
            <person name="Thomas B.C."/>
            <person name="Pan C."/>
            <person name="Northen T.R."/>
            <person name="Banfield J.F."/>
        </authorList>
    </citation>
    <scope>NUCLEOTIDE SEQUENCE [LARGE SCALE GENOMIC DNA]</scope>
    <source>
        <strain evidence="1">NP_6</strain>
    </source>
</reference>
<proteinExistence type="predicted"/>
<protein>
    <submittedName>
        <fullName evidence="1">Uncharacterized protein</fullName>
    </submittedName>
</protein>
<gene>
    <name evidence="1" type="ORF">E6H03_07615</name>
</gene>